<evidence type="ECO:0000256" key="2">
    <source>
        <dbReference type="ARBA" id="ARBA00022676"/>
    </source>
</evidence>
<reference evidence="6 7" key="1">
    <citation type="submission" date="2018-09" db="EMBL/GenBank/DDBJ databases">
        <title>Genomic Encyclopedia of Archaeal and Bacterial Type Strains, Phase II (KMG-II): from individual species to whole genera.</title>
        <authorList>
            <person name="Goeker M."/>
        </authorList>
    </citation>
    <scope>NUCLEOTIDE SEQUENCE [LARGE SCALE GENOMIC DNA]</scope>
    <source>
        <strain evidence="6 7">DSM 13151</strain>
    </source>
</reference>
<dbReference type="EMBL" id="RAPO01000002">
    <property type="protein sequence ID" value="RKD95279.1"/>
    <property type="molecule type" value="Genomic_DNA"/>
</dbReference>
<accession>A0A3R7FVU6</accession>
<keyword evidence="3 6" id="KW-0808">Transferase</keyword>
<feature type="domain" description="Glycosyltransferase 2-like" evidence="5">
    <location>
        <begin position="4"/>
        <end position="94"/>
    </location>
</feature>
<feature type="region of interest" description="Disordered" evidence="4">
    <location>
        <begin position="103"/>
        <end position="134"/>
    </location>
</feature>
<evidence type="ECO:0000256" key="3">
    <source>
        <dbReference type="ARBA" id="ARBA00022679"/>
    </source>
</evidence>
<dbReference type="Proteomes" id="UP000283805">
    <property type="component" value="Unassembled WGS sequence"/>
</dbReference>
<dbReference type="PANTHER" id="PTHR43179">
    <property type="entry name" value="RHAMNOSYLTRANSFERASE WBBL"/>
    <property type="match status" value="1"/>
</dbReference>
<comment type="similarity">
    <text evidence="1">Belongs to the glycosyltransferase 2 family.</text>
</comment>
<dbReference type="AlphaFoldDB" id="A0A3R7FVU6"/>
<dbReference type="CDD" id="cd00761">
    <property type="entry name" value="Glyco_tranf_GTA_type"/>
    <property type="match status" value="1"/>
</dbReference>
<dbReference type="SUPFAM" id="SSF53448">
    <property type="entry name" value="Nucleotide-diphospho-sugar transferases"/>
    <property type="match status" value="1"/>
</dbReference>
<evidence type="ECO:0000259" key="5">
    <source>
        <dbReference type="Pfam" id="PF00535"/>
    </source>
</evidence>
<evidence type="ECO:0000313" key="7">
    <source>
        <dbReference type="Proteomes" id="UP000283805"/>
    </source>
</evidence>
<evidence type="ECO:0000256" key="4">
    <source>
        <dbReference type="SAM" id="MobiDB-lite"/>
    </source>
</evidence>
<evidence type="ECO:0000313" key="6">
    <source>
        <dbReference type="EMBL" id="RKD95279.1"/>
    </source>
</evidence>
<dbReference type="OrthoDB" id="196370at2157"/>
<keyword evidence="2" id="KW-0328">Glycosyltransferase</keyword>
<dbReference type="InterPro" id="IPR001173">
    <property type="entry name" value="Glyco_trans_2-like"/>
</dbReference>
<dbReference type="RefSeq" id="WP_120244565.1">
    <property type="nucleotide sequence ID" value="NZ_RAPO01000002.1"/>
</dbReference>
<gene>
    <name evidence="6" type="ORF">ATJ93_2131</name>
</gene>
<proteinExistence type="inferred from homology"/>
<comment type="caution">
    <text evidence="6">The sequence shown here is derived from an EMBL/GenBank/DDBJ whole genome shotgun (WGS) entry which is preliminary data.</text>
</comment>
<keyword evidence="7" id="KW-1185">Reference proteome</keyword>
<dbReference type="Pfam" id="PF00535">
    <property type="entry name" value="Glycos_transf_2"/>
    <property type="match status" value="1"/>
</dbReference>
<dbReference type="InterPro" id="IPR029044">
    <property type="entry name" value="Nucleotide-diphossugar_trans"/>
</dbReference>
<evidence type="ECO:0000256" key="1">
    <source>
        <dbReference type="ARBA" id="ARBA00006739"/>
    </source>
</evidence>
<dbReference type="PANTHER" id="PTHR43179:SF12">
    <property type="entry name" value="GALACTOFURANOSYLTRANSFERASE GLFT2"/>
    <property type="match status" value="1"/>
</dbReference>
<protein>
    <submittedName>
        <fullName evidence="6">Glycosyl transferase family 2</fullName>
    </submittedName>
</protein>
<organism evidence="6 7">
    <name type="scientific">Halopiger aswanensis</name>
    <dbReference type="NCBI Taxonomy" id="148449"/>
    <lineage>
        <taxon>Archaea</taxon>
        <taxon>Methanobacteriati</taxon>
        <taxon>Methanobacteriota</taxon>
        <taxon>Stenosarchaea group</taxon>
        <taxon>Halobacteria</taxon>
        <taxon>Halobacteriales</taxon>
        <taxon>Natrialbaceae</taxon>
        <taxon>Halopiger</taxon>
    </lineage>
</organism>
<sequence>MQLSVVVSTLNDREQLLSCLDALRERTPPATEVIVVNGPSSDGTTGVVRERSDIDVLVEISERNQNVSRNAGLEAATGDAVAFLDGEYTIEQGWHGAIERHLGDADGDENTSADVVTGPVTGEERFDDVDDPRDSRTVAGRDVTLFDGDNVAFDRTVLEALDGFDEYLETGGAWDCAHRVAALGFEVDWAMEMAVRRDVGTDGGTAERDWGAAYRSLAYRLAKNYGLRPTVLARTLGSALRDGVASVRGILSGDATPTGWLSNGIDVVTNVGGGLRDGVRARYTDRSTRRNPNGVSVRHDRAVRVYDRREHESS</sequence>
<dbReference type="GO" id="GO:0016757">
    <property type="term" value="F:glycosyltransferase activity"/>
    <property type="evidence" value="ECO:0007669"/>
    <property type="project" value="UniProtKB-KW"/>
</dbReference>
<name>A0A3R7FVU6_9EURY</name>
<dbReference type="Gene3D" id="3.90.550.10">
    <property type="entry name" value="Spore Coat Polysaccharide Biosynthesis Protein SpsA, Chain A"/>
    <property type="match status" value="1"/>
</dbReference>